<keyword evidence="6" id="KW-1185">Reference proteome</keyword>
<protein>
    <submittedName>
        <fullName evidence="5">EAL domain-containing protein</fullName>
    </submittedName>
</protein>
<dbReference type="InterPro" id="IPR043128">
    <property type="entry name" value="Rev_trsase/Diguanyl_cyclase"/>
</dbReference>
<dbReference type="CDD" id="cd01948">
    <property type="entry name" value="EAL"/>
    <property type="match status" value="1"/>
</dbReference>
<evidence type="ECO:0000259" key="3">
    <source>
        <dbReference type="PROSITE" id="PS50883"/>
    </source>
</evidence>
<evidence type="ECO:0000256" key="1">
    <source>
        <dbReference type="SAM" id="MobiDB-lite"/>
    </source>
</evidence>
<comment type="caution">
    <text evidence="5">The sequence shown here is derived from an EMBL/GenBank/DDBJ whole genome shotgun (WGS) entry which is preliminary data.</text>
</comment>
<gene>
    <name evidence="5" type="ORF">ACFORL_07350</name>
</gene>
<evidence type="ECO:0000256" key="2">
    <source>
        <dbReference type="SAM" id="Phobius"/>
    </source>
</evidence>
<dbReference type="SUPFAM" id="SSF141868">
    <property type="entry name" value="EAL domain-like"/>
    <property type="match status" value="1"/>
</dbReference>
<dbReference type="SMART" id="SM00052">
    <property type="entry name" value="EAL"/>
    <property type="match status" value="1"/>
</dbReference>
<feature type="domain" description="GGDEF" evidence="4">
    <location>
        <begin position="395"/>
        <end position="527"/>
    </location>
</feature>
<evidence type="ECO:0000259" key="4">
    <source>
        <dbReference type="PROSITE" id="PS50887"/>
    </source>
</evidence>
<dbReference type="InterPro" id="IPR035919">
    <property type="entry name" value="EAL_sf"/>
</dbReference>
<dbReference type="Gene3D" id="3.30.70.270">
    <property type="match status" value="1"/>
</dbReference>
<dbReference type="SUPFAM" id="SSF55785">
    <property type="entry name" value="PYP-like sensor domain (PAS domain)"/>
    <property type="match status" value="1"/>
</dbReference>
<dbReference type="Proteomes" id="UP001595758">
    <property type="component" value="Unassembled WGS sequence"/>
</dbReference>
<dbReference type="InterPro" id="IPR001633">
    <property type="entry name" value="EAL_dom"/>
</dbReference>
<dbReference type="PROSITE" id="PS50883">
    <property type="entry name" value="EAL"/>
    <property type="match status" value="1"/>
</dbReference>
<feature type="transmembrane region" description="Helical" evidence="2">
    <location>
        <begin position="98"/>
        <end position="116"/>
    </location>
</feature>
<dbReference type="PROSITE" id="PS50887">
    <property type="entry name" value="GGDEF"/>
    <property type="match status" value="1"/>
</dbReference>
<dbReference type="InterPro" id="IPR000160">
    <property type="entry name" value="GGDEF_dom"/>
</dbReference>
<dbReference type="CDD" id="cd01949">
    <property type="entry name" value="GGDEF"/>
    <property type="match status" value="1"/>
</dbReference>
<proteinExistence type="predicted"/>
<feature type="domain" description="EAL" evidence="3">
    <location>
        <begin position="536"/>
        <end position="788"/>
    </location>
</feature>
<keyword evidence="2" id="KW-1133">Transmembrane helix</keyword>
<dbReference type="InterPro" id="IPR052155">
    <property type="entry name" value="Biofilm_reg_signaling"/>
</dbReference>
<dbReference type="SMART" id="SM00267">
    <property type="entry name" value="GGDEF"/>
    <property type="match status" value="1"/>
</dbReference>
<dbReference type="NCBIfam" id="TIGR00254">
    <property type="entry name" value="GGDEF"/>
    <property type="match status" value="1"/>
</dbReference>
<feature type="transmembrane region" description="Helical" evidence="2">
    <location>
        <begin position="128"/>
        <end position="148"/>
    </location>
</feature>
<feature type="compositionally biased region" description="Basic and acidic residues" evidence="1">
    <location>
        <begin position="1"/>
        <end position="11"/>
    </location>
</feature>
<name>A0ABV8CFE4_9GAMM</name>
<feature type="transmembrane region" description="Helical" evidence="2">
    <location>
        <begin position="39"/>
        <end position="60"/>
    </location>
</feature>
<feature type="transmembrane region" description="Helical" evidence="2">
    <location>
        <begin position="178"/>
        <end position="197"/>
    </location>
</feature>
<feature type="transmembrane region" description="Helical" evidence="2">
    <location>
        <begin position="66"/>
        <end position="86"/>
    </location>
</feature>
<organism evidence="5 6">
    <name type="scientific">Legionella dresdenensis</name>
    <dbReference type="NCBI Taxonomy" id="450200"/>
    <lineage>
        <taxon>Bacteria</taxon>
        <taxon>Pseudomonadati</taxon>
        <taxon>Pseudomonadota</taxon>
        <taxon>Gammaproteobacteria</taxon>
        <taxon>Legionellales</taxon>
        <taxon>Legionellaceae</taxon>
        <taxon>Legionella</taxon>
    </lineage>
</organism>
<dbReference type="InterPro" id="IPR035965">
    <property type="entry name" value="PAS-like_dom_sf"/>
</dbReference>
<sequence>MNMDIHNHRSQPDLPADNDDNSLTQKIFSDKVRLLYDQIPVGVSAQLIVASCLVYGLWNVSDNQKLVIWLLIVIGSILAWLMCWYLHRSKKSLLTDRGWLIATAAMTFLSGLEWGYATSMLMPAQSIIHQAFVIIIEIGMTAGAIPFFSPVLTVYALYLLGSFIPLTIWMFIQGDIYTLLGFCAIVYILVALASCYYSNQFLTTSLSLSYKNINLDLLNQLLEQRVTERTGALEKSLALTKSTLESTADGILVVDLENRLEYYNQQFIKMWNLPPGTSVPPKLEQFKEEIRKQVTDAPNFLAKMTELQQNLAKTGLGEISLKNNNQFFEWYSKAHKIGDRIAGRVWSFRDITLRKGMEQQLSYQATHDELTGLPNRMMLYEQINNHIITAQRTRKKLVLFFLDIDNFKLINDSLGHEAGDILLQKTASRLQDCVYSRENLARFGGDEFAMLFLVESSLNQEHLAQHVLDTIRQPMQVVNRDIVVSTSIGICFYPDDGHDPATLLKNADMAMYQAKKMGRNNYKFYDGNISKKMEKSLETQIEIRNAFTNQEFFIKYQPIISLETGNIIGAEALLRWQHPTKGLILPLNFIPTAEESGLINSIGEWVFNEVCKQNKIWQNTGLPAIKTAINVSGIQFQQEHFIEFVQNCLSENRLNANAIELELTESTIMTDKKQNLQTLKQLHELGINLSIDDFGTGYSSLHYLKEFPVSKLKIAQPFLVGCPDNLKNASLVEAIIAMGHSLKLKVAATGIENDRQLEFLRAQGCDDGQGFYFGEAVSAEQFEGLLRG</sequence>
<feature type="region of interest" description="Disordered" evidence="1">
    <location>
        <begin position="1"/>
        <end position="21"/>
    </location>
</feature>
<keyword evidence="2" id="KW-0472">Membrane</keyword>
<dbReference type="InterPro" id="IPR029787">
    <property type="entry name" value="Nucleotide_cyclase"/>
</dbReference>
<dbReference type="Pfam" id="PF00990">
    <property type="entry name" value="GGDEF"/>
    <property type="match status" value="1"/>
</dbReference>
<dbReference type="EMBL" id="JBHSAB010000014">
    <property type="protein sequence ID" value="MFC3908891.1"/>
    <property type="molecule type" value="Genomic_DNA"/>
</dbReference>
<dbReference type="Pfam" id="PF00563">
    <property type="entry name" value="EAL"/>
    <property type="match status" value="1"/>
</dbReference>
<accession>A0ABV8CFE4</accession>
<feature type="transmembrane region" description="Helical" evidence="2">
    <location>
        <begin position="155"/>
        <end position="172"/>
    </location>
</feature>
<keyword evidence="2" id="KW-0812">Transmembrane</keyword>
<evidence type="ECO:0000313" key="5">
    <source>
        <dbReference type="EMBL" id="MFC3908891.1"/>
    </source>
</evidence>
<evidence type="ECO:0000313" key="6">
    <source>
        <dbReference type="Proteomes" id="UP001595758"/>
    </source>
</evidence>
<dbReference type="PANTHER" id="PTHR44757:SF2">
    <property type="entry name" value="BIOFILM ARCHITECTURE MAINTENANCE PROTEIN MBAA"/>
    <property type="match status" value="1"/>
</dbReference>
<reference evidence="6" key="1">
    <citation type="journal article" date="2019" name="Int. J. Syst. Evol. Microbiol.">
        <title>The Global Catalogue of Microorganisms (GCM) 10K type strain sequencing project: providing services to taxonomists for standard genome sequencing and annotation.</title>
        <authorList>
            <consortium name="The Broad Institute Genomics Platform"/>
            <consortium name="The Broad Institute Genome Sequencing Center for Infectious Disease"/>
            <person name="Wu L."/>
            <person name="Ma J."/>
        </authorList>
    </citation>
    <scope>NUCLEOTIDE SEQUENCE [LARGE SCALE GENOMIC DNA]</scope>
    <source>
        <strain evidence="6">CCUG 59858</strain>
    </source>
</reference>
<dbReference type="SUPFAM" id="SSF55073">
    <property type="entry name" value="Nucleotide cyclase"/>
    <property type="match status" value="1"/>
</dbReference>
<dbReference type="Gene3D" id="3.20.20.450">
    <property type="entry name" value="EAL domain"/>
    <property type="match status" value="1"/>
</dbReference>
<dbReference type="Gene3D" id="3.30.450.20">
    <property type="entry name" value="PAS domain"/>
    <property type="match status" value="1"/>
</dbReference>
<dbReference type="PANTHER" id="PTHR44757">
    <property type="entry name" value="DIGUANYLATE CYCLASE DGCP"/>
    <property type="match status" value="1"/>
</dbReference>
<dbReference type="RefSeq" id="WP_382342602.1">
    <property type="nucleotide sequence ID" value="NZ_JBHSAB010000014.1"/>
</dbReference>